<dbReference type="PANTHER" id="PTHR42813:SF1">
    <property type="entry name" value="DEHYDROGENASE, PUTATIVE (AFU_ORTHOLOGUE AFUA_5G03930)-RELATED"/>
    <property type="match status" value="1"/>
</dbReference>
<name>A0A0L0HDY7_SPIPD</name>
<feature type="domain" description="Alcohol dehydrogenase-like N-terminal" evidence="7">
    <location>
        <begin position="98"/>
        <end position="222"/>
    </location>
</feature>
<dbReference type="SUPFAM" id="SSF51735">
    <property type="entry name" value="NAD(P)-binding Rossmann-fold domains"/>
    <property type="match status" value="1"/>
</dbReference>
<dbReference type="GO" id="GO:0016491">
    <property type="term" value="F:oxidoreductase activity"/>
    <property type="evidence" value="ECO:0007669"/>
    <property type="project" value="UniProtKB-KW"/>
</dbReference>
<dbReference type="InterPro" id="IPR013154">
    <property type="entry name" value="ADH-like_N"/>
</dbReference>
<reference evidence="8 9" key="1">
    <citation type="submission" date="2009-08" db="EMBL/GenBank/DDBJ databases">
        <title>The Genome Sequence of Spizellomyces punctatus strain DAOM BR117.</title>
        <authorList>
            <consortium name="The Broad Institute Genome Sequencing Platform"/>
            <person name="Russ C."/>
            <person name="Cuomo C."/>
            <person name="Shea T."/>
            <person name="Young S.K."/>
            <person name="Zeng Q."/>
            <person name="Koehrsen M."/>
            <person name="Haas B."/>
            <person name="Borodovsky M."/>
            <person name="Guigo R."/>
            <person name="Alvarado L."/>
            <person name="Berlin A."/>
            <person name="Bochicchio J."/>
            <person name="Borenstein D."/>
            <person name="Chapman S."/>
            <person name="Chen Z."/>
            <person name="Engels R."/>
            <person name="Freedman E."/>
            <person name="Gellesch M."/>
            <person name="Goldberg J."/>
            <person name="Griggs A."/>
            <person name="Gujja S."/>
            <person name="Heiman D."/>
            <person name="Hepburn T."/>
            <person name="Howarth C."/>
            <person name="Jen D."/>
            <person name="Larson L."/>
            <person name="Lewis B."/>
            <person name="Mehta T."/>
            <person name="Park D."/>
            <person name="Pearson M."/>
            <person name="Roberts A."/>
            <person name="Saif S."/>
            <person name="Shenoy N."/>
            <person name="Sisk P."/>
            <person name="Stolte C."/>
            <person name="Sykes S."/>
            <person name="Thomson T."/>
            <person name="Walk T."/>
            <person name="White J."/>
            <person name="Yandava C."/>
            <person name="Burger G."/>
            <person name="Gray M.W."/>
            <person name="Holland P.W.H."/>
            <person name="King N."/>
            <person name="Lang F.B.F."/>
            <person name="Roger A.J."/>
            <person name="Ruiz-Trillo I."/>
            <person name="Lander E."/>
            <person name="Nusbaum C."/>
        </authorList>
    </citation>
    <scope>NUCLEOTIDE SEQUENCE [LARGE SCALE GENOMIC DNA]</scope>
    <source>
        <strain evidence="8 9">DAOM BR117</strain>
    </source>
</reference>
<evidence type="ECO:0000256" key="5">
    <source>
        <dbReference type="RuleBase" id="RU361277"/>
    </source>
</evidence>
<dbReference type="Gene3D" id="3.40.50.720">
    <property type="entry name" value="NAD(P)-binding Rossmann-like Domain"/>
    <property type="match status" value="1"/>
</dbReference>
<feature type="domain" description="Alcohol dehydrogenase-like C-terminal" evidence="6">
    <location>
        <begin position="268"/>
        <end position="336"/>
    </location>
</feature>
<dbReference type="OMA" id="QNAMYGH"/>
<dbReference type="EMBL" id="KQ257458">
    <property type="protein sequence ID" value="KNC99226.1"/>
    <property type="molecule type" value="Genomic_DNA"/>
</dbReference>
<dbReference type="PANTHER" id="PTHR42813">
    <property type="entry name" value="ZINC-TYPE ALCOHOL DEHYDROGENASE-LIKE"/>
    <property type="match status" value="1"/>
</dbReference>
<dbReference type="AlphaFoldDB" id="A0A0L0HDY7"/>
<dbReference type="RefSeq" id="XP_016607266.1">
    <property type="nucleotide sequence ID" value="XM_016753693.1"/>
</dbReference>
<accession>A0A0L0HDY7</accession>
<comment type="cofactor">
    <cofactor evidence="1 5">
        <name>Zn(2+)</name>
        <dbReference type="ChEBI" id="CHEBI:29105"/>
    </cofactor>
</comment>
<evidence type="ECO:0000259" key="6">
    <source>
        <dbReference type="Pfam" id="PF00107"/>
    </source>
</evidence>
<dbReference type="eggNOG" id="KOG0024">
    <property type="taxonomic scope" value="Eukaryota"/>
</dbReference>
<comment type="similarity">
    <text evidence="5">Belongs to the zinc-containing alcohol dehydrogenase family.</text>
</comment>
<protein>
    <submittedName>
        <fullName evidence="8">Uncharacterized protein</fullName>
    </submittedName>
</protein>
<evidence type="ECO:0000313" key="9">
    <source>
        <dbReference type="Proteomes" id="UP000053201"/>
    </source>
</evidence>
<dbReference type="InterPro" id="IPR002328">
    <property type="entry name" value="ADH_Zn_CS"/>
</dbReference>
<evidence type="ECO:0000256" key="4">
    <source>
        <dbReference type="ARBA" id="ARBA00023002"/>
    </source>
</evidence>
<dbReference type="InterPro" id="IPR013149">
    <property type="entry name" value="ADH-like_C"/>
</dbReference>
<keyword evidence="2 5" id="KW-0479">Metal-binding</keyword>
<dbReference type="InParanoid" id="A0A0L0HDY7"/>
<evidence type="ECO:0000313" key="8">
    <source>
        <dbReference type="EMBL" id="KNC99226.1"/>
    </source>
</evidence>
<dbReference type="CDD" id="cd08283">
    <property type="entry name" value="FDH_like_1"/>
    <property type="match status" value="1"/>
</dbReference>
<dbReference type="InterPro" id="IPR011032">
    <property type="entry name" value="GroES-like_sf"/>
</dbReference>
<dbReference type="Proteomes" id="UP000053201">
    <property type="component" value="Unassembled WGS sequence"/>
</dbReference>
<sequence length="480" mass="52924">MIGGIRCPFCILSPFLLEQTLHTLLKAASLLQTTRKDQTHTKMAMNTASNVLENYLGDKPTATPNKPTPTSQTMKALAWYGKHDLRLIDTPVPTISHPKDAIIRVTGTTVCGSDLHLLHGEILQLKKGDILGHEYMGIVEEVGSQVTKIKKGMRVVAAFNIGCGECEYCRKQQYTECDATNNSALMEKMYGQKLGGILGYGHFGGGFAGGQAEYVRQPFADVNLLPLPSDIPDEKALYLSDIVCTAYHAVVESGAQPGETIGVWGLGPIGLLVAQWLRVKKVGRIIAIDNVQSRMALAREKWGVETIDFEEYPDVVGRIMELAPKGLDRAIDCAAFRYAKSMVHKVQRAIGLETDSSEIVNEEIRAVKKFGTVALIADYAANTNGFMIGAVMEKGIRLIGCGQAPVQRYWQECLDYIRSGEFDPTIIVTHRFPLDQIVEVYNRFDKKEAGIIKVFLQTRFSAPASKGTPELSDVRQLKEE</sequence>
<dbReference type="OrthoDB" id="3941538at2759"/>
<keyword evidence="3 5" id="KW-0862">Zinc</keyword>
<dbReference type="InterPro" id="IPR036291">
    <property type="entry name" value="NAD(P)-bd_dom_sf"/>
</dbReference>
<organism evidence="8 9">
    <name type="scientific">Spizellomyces punctatus (strain DAOM BR117)</name>
    <dbReference type="NCBI Taxonomy" id="645134"/>
    <lineage>
        <taxon>Eukaryota</taxon>
        <taxon>Fungi</taxon>
        <taxon>Fungi incertae sedis</taxon>
        <taxon>Chytridiomycota</taxon>
        <taxon>Chytridiomycota incertae sedis</taxon>
        <taxon>Chytridiomycetes</taxon>
        <taxon>Spizellomycetales</taxon>
        <taxon>Spizellomycetaceae</taxon>
        <taxon>Spizellomyces</taxon>
    </lineage>
</organism>
<dbReference type="GO" id="GO:0008270">
    <property type="term" value="F:zinc ion binding"/>
    <property type="evidence" value="ECO:0007669"/>
    <property type="project" value="InterPro"/>
</dbReference>
<proteinExistence type="inferred from homology"/>
<evidence type="ECO:0000256" key="3">
    <source>
        <dbReference type="ARBA" id="ARBA00022833"/>
    </source>
</evidence>
<dbReference type="PROSITE" id="PS00059">
    <property type="entry name" value="ADH_ZINC"/>
    <property type="match status" value="1"/>
</dbReference>
<dbReference type="Pfam" id="PF00107">
    <property type="entry name" value="ADH_zinc_N"/>
    <property type="match status" value="1"/>
</dbReference>
<dbReference type="Gene3D" id="3.90.180.10">
    <property type="entry name" value="Medium-chain alcohol dehydrogenases, catalytic domain"/>
    <property type="match status" value="1"/>
</dbReference>
<keyword evidence="9" id="KW-1185">Reference proteome</keyword>
<dbReference type="GeneID" id="27688852"/>
<gene>
    <name evidence="8" type="ORF">SPPG_05482</name>
</gene>
<evidence type="ECO:0000256" key="2">
    <source>
        <dbReference type="ARBA" id="ARBA00022723"/>
    </source>
</evidence>
<keyword evidence="4" id="KW-0560">Oxidoreductase</keyword>
<evidence type="ECO:0000259" key="7">
    <source>
        <dbReference type="Pfam" id="PF08240"/>
    </source>
</evidence>
<dbReference type="STRING" id="645134.A0A0L0HDY7"/>
<dbReference type="SUPFAM" id="SSF50129">
    <property type="entry name" value="GroES-like"/>
    <property type="match status" value="1"/>
</dbReference>
<dbReference type="Pfam" id="PF08240">
    <property type="entry name" value="ADH_N"/>
    <property type="match status" value="1"/>
</dbReference>
<evidence type="ECO:0000256" key="1">
    <source>
        <dbReference type="ARBA" id="ARBA00001947"/>
    </source>
</evidence>
<dbReference type="VEuPathDB" id="FungiDB:SPPG_05482"/>